<evidence type="ECO:0000313" key="4">
    <source>
        <dbReference type="Proteomes" id="UP000186777"/>
    </source>
</evidence>
<dbReference type="InterPro" id="IPR042099">
    <property type="entry name" value="ANL_N_sf"/>
</dbReference>
<dbReference type="SUPFAM" id="SSF56801">
    <property type="entry name" value="Acetyl-CoA synthetase-like"/>
    <property type="match status" value="1"/>
</dbReference>
<comment type="caution">
    <text evidence="3">The sequence shown here is derived from an EMBL/GenBank/DDBJ whole genome shotgun (WGS) entry which is preliminary data.</text>
</comment>
<dbReference type="Pfam" id="PF13193">
    <property type="entry name" value="AMP-binding_C"/>
    <property type="match status" value="1"/>
</dbReference>
<dbReference type="InterPro" id="IPR025110">
    <property type="entry name" value="AMP-bd_C"/>
</dbReference>
<dbReference type="GO" id="GO:0016877">
    <property type="term" value="F:ligase activity, forming carbon-sulfur bonds"/>
    <property type="evidence" value="ECO:0007669"/>
    <property type="project" value="UniProtKB-ARBA"/>
</dbReference>
<proteinExistence type="predicted"/>
<accession>A0A1Q6R387</accession>
<sequence>MKQMDYLTLIAQQKQDKLALVEDEEEYTYARLVQEARSLRSKADFSAPAVFIHESSIARQLISFLAYSGTKTVPVIATEVSKKQQFCCDDIPQAACMGVMTSGSTGKSKLLWRSYHSWADFFPEQNRVFGVDNETVIFCQGSLAFTGNLNIYMGVLAAGGTLAVTQRFRPRHWLQLMQRYAVNAIYLIPSKLLLLPKFLREPDVRVRSIISGSQSMGRQEADKLLQVFPNADITLYYGASELNYITYIKAAEMTDDRTLIGRPFKGVQVSVCNEEIFIDTPYHVEEISLPFSLKDRGHLDAEGRLHFLGRTDDIVSVNGRKVSAVKVCTALTELEGIEEAAVICRHVDDADVLIAFVGAAREYGKQELVKLLRQTLEDYELPKQFVFMEQLPHNESGKVDKLALRNFL</sequence>
<evidence type="ECO:0000313" key="3">
    <source>
        <dbReference type="EMBL" id="OLA36858.1"/>
    </source>
</evidence>
<dbReference type="AlphaFoldDB" id="A0A1Q6R387"/>
<dbReference type="STRING" id="626940.BHW43_08360"/>
<feature type="domain" description="AMP-dependent synthetase/ligase" evidence="1">
    <location>
        <begin position="100"/>
        <end position="275"/>
    </location>
</feature>
<dbReference type="InterPro" id="IPR000873">
    <property type="entry name" value="AMP-dep_synth/lig_dom"/>
</dbReference>
<dbReference type="PANTHER" id="PTHR43767:SF10">
    <property type="entry name" value="SURFACTIN SYNTHASE SUBUNIT 1"/>
    <property type="match status" value="1"/>
</dbReference>
<organism evidence="3 4">
    <name type="scientific">Phascolarctobacterium succinatutens</name>
    <dbReference type="NCBI Taxonomy" id="626940"/>
    <lineage>
        <taxon>Bacteria</taxon>
        <taxon>Bacillati</taxon>
        <taxon>Bacillota</taxon>
        <taxon>Negativicutes</taxon>
        <taxon>Acidaminococcales</taxon>
        <taxon>Acidaminococcaceae</taxon>
        <taxon>Phascolarctobacterium</taxon>
    </lineage>
</organism>
<dbReference type="InterPro" id="IPR050237">
    <property type="entry name" value="ATP-dep_AMP-bd_enzyme"/>
</dbReference>
<reference evidence="3 4" key="1">
    <citation type="journal article" date="2016" name="Nat. Biotechnol.">
        <title>Measurement of bacterial replication rates in microbial communities.</title>
        <authorList>
            <person name="Brown C.T."/>
            <person name="Olm M.R."/>
            <person name="Thomas B.C."/>
            <person name="Banfield J.F."/>
        </authorList>
    </citation>
    <scope>NUCLEOTIDE SEQUENCE [LARGE SCALE GENOMIC DNA]</scope>
    <source>
        <strain evidence="3">46_33</strain>
    </source>
</reference>
<dbReference type="EMBL" id="MNTG01000038">
    <property type="protein sequence ID" value="OLA36858.1"/>
    <property type="molecule type" value="Genomic_DNA"/>
</dbReference>
<evidence type="ECO:0000259" key="1">
    <source>
        <dbReference type="Pfam" id="PF00501"/>
    </source>
</evidence>
<dbReference type="Gene3D" id="3.40.50.12780">
    <property type="entry name" value="N-terminal domain of ligase-like"/>
    <property type="match status" value="1"/>
</dbReference>
<name>A0A1Q6R387_9FIRM</name>
<dbReference type="InterPro" id="IPR045851">
    <property type="entry name" value="AMP-bd_C_sf"/>
</dbReference>
<dbReference type="PANTHER" id="PTHR43767">
    <property type="entry name" value="LONG-CHAIN-FATTY-ACID--COA LIGASE"/>
    <property type="match status" value="1"/>
</dbReference>
<evidence type="ECO:0000259" key="2">
    <source>
        <dbReference type="Pfam" id="PF13193"/>
    </source>
</evidence>
<feature type="domain" description="AMP-binding enzyme C-terminal" evidence="2">
    <location>
        <begin position="330"/>
        <end position="398"/>
    </location>
</feature>
<dbReference type="Proteomes" id="UP000186777">
    <property type="component" value="Unassembled WGS sequence"/>
</dbReference>
<protein>
    <submittedName>
        <fullName evidence="3">AMP-binding protein</fullName>
    </submittedName>
</protein>
<gene>
    <name evidence="3" type="ORF">BHW43_08360</name>
</gene>
<dbReference type="Pfam" id="PF00501">
    <property type="entry name" value="AMP-binding"/>
    <property type="match status" value="1"/>
</dbReference>
<dbReference type="Gene3D" id="3.30.300.30">
    <property type="match status" value="1"/>
</dbReference>